<evidence type="ECO:0000313" key="1">
    <source>
        <dbReference type="EMBL" id="TDR46772.1"/>
    </source>
</evidence>
<proteinExistence type="predicted"/>
<organism evidence="1 2">
    <name type="scientific">Tahibacter aquaticus</name>
    <dbReference type="NCBI Taxonomy" id="520092"/>
    <lineage>
        <taxon>Bacteria</taxon>
        <taxon>Pseudomonadati</taxon>
        <taxon>Pseudomonadota</taxon>
        <taxon>Gammaproteobacteria</taxon>
        <taxon>Lysobacterales</taxon>
        <taxon>Rhodanobacteraceae</taxon>
        <taxon>Tahibacter</taxon>
    </lineage>
</organism>
<dbReference type="NCBIfam" id="NF033831">
    <property type="entry name" value="sce7725_fam"/>
    <property type="match status" value="1"/>
</dbReference>
<dbReference type="AlphaFoldDB" id="A0A4R6Z516"/>
<evidence type="ECO:0000313" key="2">
    <source>
        <dbReference type="Proteomes" id="UP000295293"/>
    </source>
</evidence>
<sequence>MYFPFLYGRGAELLAIRSLLRDPRDRSALVPIVEPVNANIAPLRRCLDACEEAGQPVVVVVNPGRHQLANPGEARGWFREAVEGLEACPSAYPAFRTNDRTSLAAANAVLNAFPEREVVLIHGGAGLGDQELRQVARDPRVAWHVVLDGTCPARQQDLLPGGKKVVVRDRFRKLDRNADYAGTEFFTDQHRTFPPHAGFGDYLCLGSEFKSGGSTPGAVAIHGVFKNPLNGDVWVEHFVSDDRDRNDGDVASKFLQAAAHFVRAARRRPREFGANPALNAYASYVRQSQYPGLSKNKEHQIVHHICVVLDLLSGAL</sequence>
<gene>
    <name evidence="1" type="ORF">DFR29_103308</name>
</gene>
<evidence type="ECO:0008006" key="3">
    <source>
        <dbReference type="Google" id="ProtNLM"/>
    </source>
</evidence>
<keyword evidence="2" id="KW-1185">Reference proteome</keyword>
<comment type="caution">
    <text evidence="1">The sequence shown here is derived from an EMBL/GenBank/DDBJ whole genome shotgun (WGS) entry which is preliminary data.</text>
</comment>
<accession>A0A4R6Z516</accession>
<protein>
    <recommendedName>
        <fullName evidence="3">Sce7725 family protein</fullName>
    </recommendedName>
</protein>
<dbReference type="RefSeq" id="WP_133817899.1">
    <property type="nucleotide sequence ID" value="NZ_SNZH01000003.1"/>
</dbReference>
<dbReference type="EMBL" id="SNZH01000003">
    <property type="protein sequence ID" value="TDR46772.1"/>
    <property type="molecule type" value="Genomic_DNA"/>
</dbReference>
<name>A0A4R6Z516_9GAMM</name>
<dbReference type="OrthoDB" id="8910160at2"/>
<reference evidence="1 2" key="1">
    <citation type="submission" date="2019-03" db="EMBL/GenBank/DDBJ databases">
        <title>Genomic Encyclopedia of Type Strains, Phase IV (KMG-IV): sequencing the most valuable type-strain genomes for metagenomic binning, comparative biology and taxonomic classification.</title>
        <authorList>
            <person name="Goeker M."/>
        </authorList>
    </citation>
    <scope>NUCLEOTIDE SEQUENCE [LARGE SCALE GENOMIC DNA]</scope>
    <source>
        <strain evidence="1 2">DSM 21667</strain>
    </source>
</reference>
<dbReference type="Proteomes" id="UP000295293">
    <property type="component" value="Unassembled WGS sequence"/>
</dbReference>
<dbReference type="InterPro" id="IPR047727">
    <property type="entry name" value="Sce7725-like"/>
</dbReference>